<dbReference type="InterPro" id="IPR023397">
    <property type="entry name" value="SAM-dep_MeTrfase_MraW_recog"/>
</dbReference>
<dbReference type="SUPFAM" id="SSF81799">
    <property type="entry name" value="Putative methyltransferase TM0872, insert domain"/>
    <property type="match status" value="1"/>
</dbReference>
<comment type="caution">
    <text evidence="9">The sequence shown here is derived from an EMBL/GenBank/DDBJ whole genome shotgun (WGS) entry which is preliminary data.</text>
</comment>
<gene>
    <name evidence="7 9" type="primary">rsmH</name>
    <name evidence="9" type="ORF">F7O44_19205</name>
</gene>
<organism evidence="9 10">
    <name type="scientific">Phytoactinopolyspora mesophila</name>
    <dbReference type="NCBI Taxonomy" id="2650750"/>
    <lineage>
        <taxon>Bacteria</taxon>
        <taxon>Bacillati</taxon>
        <taxon>Actinomycetota</taxon>
        <taxon>Actinomycetes</taxon>
        <taxon>Jiangellales</taxon>
        <taxon>Jiangellaceae</taxon>
        <taxon>Phytoactinopolyspora</taxon>
    </lineage>
</organism>
<dbReference type="GO" id="GO:0071424">
    <property type="term" value="F:rRNA (cytosine-N4-)-methyltransferase activity"/>
    <property type="evidence" value="ECO:0007669"/>
    <property type="project" value="UniProtKB-UniRule"/>
</dbReference>
<evidence type="ECO:0000256" key="6">
    <source>
        <dbReference type="ARBA" id="ARBA00022691"/>
    </source>
</evidence>
<dbReference type="Gene3D" id="1.10.150.170">
    <property type="entry name" value="Putative methyltransferase TM0872, insert domain"/>
    <property type="match status" value="1"/>
</dbReference>
<sequence length="373" mass="40068">MSGRARAKEPGPRNSLPGSRASEEATVAEEGSPDAAHVPVMLPRITELLAPAVQQPGSVVVDATLGLGGHAEALLEACPEARLIGVDRDQQALRRAGRRLARFGARFTPVHAVYDELTDVLADQGVGQVQGVLFDLGVSSLQLDEAERGFAYAHDAPLDMRMDQHSQGPTAADVLNTYSAGDLTRILREYGEERFASRIARAVVRARQERPFSDSGRLVQLLRDVIPAPSRRTGGHPAKRTFQALRIEVNAELDSLRRAIPAALGALAVGGRAVVLSYHSLEDRIVKRAFAAGASSTAPPGLPVELPEHRPELRLLIRAEAPAESEIDANPRAASARLRAVERIREGERGAGSGERRNVAKTFRHGGHGEECP</sequence>
<evidence type="ECO:0000256" key="4">
    <source>
        <dbReference type="ARBA" id="ARBA00022603"/>
    </source>
</evidence>
<accession>A0A7K3M7A6</accession>
<reference evidence="9 10" key="1">
    <citation type="submission" date="2019-11" db="EMBL/GenBank/DDBJ databases">
        <authorList>
            <person name="Li X.-J."/>
            <person name="Feng X.-M."/>
        </authorList>
    </citation>
    <scope>NUCLEOTIDE SEQUENCE [LARGE SCALE GENOMIC DNA]</scope>
    <source>
        <strain evidence="9 10">XMNu-373</strain>
    </source>
</reference>
<dbReference type="AlphaFoldDB" id="A0A7K3M7A6"/>
<comment type="function">
    <text evidence="7">Specifically methylates the N4 position of cytidine in position 1402 (C1402) of 16S rRNA.</text>
</comment>
<evidence type="ECO:0000256" key="5">
    <source>
        <dbReference type="ARBA" id="ARBA00022679"/>
    </source>
</evidence>
<evidence type="ECO:0000313" key="9">
    <source>
        <dbReference type="EMBL" id="NDL59201.1"/>
    </source>
</evidence>
<feature type="region of interest" description="Disordered" evidence="8">
    <location>
        <begin position="345"/>
        <end position="373"/>
    </location>
</feature>
<evidence type="ECO:0000256" key="2">
    <source>
        <dbReference type="ARBA" id="ARBA00022490"/>
    </source>
</evidence>
<evidence type="ECO:0000256" key="8">
    <source>
        <dbReference type="SAM" id="MobiDB-lite"/>
    </source>
</evidence>
<feature type="binding site" evidence="7">
    <location>
        <position position="135"/>
    </location>
    <ligand>
        <name>S-adenosyl-L-methionine</name>
        <dbReference type="ChEBI" id="CHEBI:59789"/>
    </ligand>
</feature>
<dbReference type="SUPFAM" id="SSF53335">
    <property type="entry name" value="S-adenosyl-L-methionine-dependent methyltransferases"/>
    <property type="match status" value="1"/>
</dbReference>
<feature type="compositionally biased region" description="Basic and acidic residues" evidence="8">
    <location>
        <begin position="345"/>
        <end position="358"/>
    </location>
</feature>
<dbReference type="EC" id="2.1.1.199" evidence="7"/>
<evidence type="ECO:0000256" key="3">
    <source>
        <dbReference type="ARBA" id="ARBA00022552"/>
    </source>
</evidence>
<feature type="binding site" evidence="7">
    <location>
        <begin position="68"/>
        <end position="70"/>
    </location>
    <ligand>
        <name>S-adenosyl-L-methionine</name>
        <dbReference type="ChEBI" id="CHEBI:59789"/>
    </ligand>
</feature>
<feature type="region of interest" description="Disordered" evidence="8">
    <location>
        <begin position="1"/>
        <end position="35"/>
    </location>
</feature>
<dbReference type="InterPro" id="IPR029063">
    <property type="entry name" value="SAM-dependent_MTases_sf"/>
</dbReference>
<comment type="subcellular location">
    <subcellularLocation>
        <location evidence="7">Cytoplasm</location>
    </subcellularLocation>
</comment>
<dbReference type="Proteomes" id="UP000460435">
    <property type="component" value="Unassembled WGS sequence"/>
</dbReference>
<dbReference type="Gene3D" id="3.40.50.150">
    <property type="entry name" value="Vaccinia Virus protein VP39"/>
    <property type="match status" value="1"/>
</dbReference>
<feature type="binding site" evidence="7">
    <location>
        <position position="87"/>
    </location>
    <ligand>
        <name>S-adenosyl-L-methionine</name>
        <dbReference type="ChEBI" id="CHEBI:59789"/>
    </ligand>
</feature>
<keyword evidence="5 7" id="KW-0808">Transferase</keyword>
<keyword evidence="6 7" id="KW-0949">S-adenosyl-L-methionine</keyword>
<keyword evidence="10" id="KW-1185">Reference proteome</keyword>
<dbReference type="GO" id="GO:0005737">
    <property type="term" value="C:cytoplasm"/>
    <property type="evidence" value="ECO:0007669"/>
    <property type="project" value="UniProtKB-SubCell"/>
</dbReference>
<feature type="compositionally biased region" description="Basic and acidic residues" evidence="8">
    <location>
        <begin position="1"/>
        <end position="11"/>
    </location>
</feature>
<evidence type="ECO:0000313" key="10">
    <source>
        <dbReference type="Proteomes" id="UP000460435"/>
    </source>
</evidence>
<dbReference type="EMBL" id="WLZY01000007">
    <property type="protein sequence ID" value="NDL59201.1"/>
    <property type="molecule type" value="Genomic_DNA"/>
</dbReference>
<dbReference type="NCBIfam" id="TIGR00006">
    <property type="entry name" value="16S rRNA (cytosine(1402)-N(4))-methyltransferase RsmH"/>
    <property type="match status" value="1"/>
</dbReference>
<proteinExistence type="inferred from homology"/>
<comment type="catalytic activity">
    <reaction evidence="7">
        <text>cytidine(1402) in 16S rRNA + S-adenosyl-L-methionine = N(4)-methylcytidine(1402) in 16S rRNA + S-adenosyl-L-homocysteine + H(+)</text>
        <dbReference type="Rhea" id="RHEA:42928"/>
        <dbReference type="Rhea" id="RHEA-COMP:10286"/>
        <dbReference type="Rhea" id="RHEA-COMP:10287"/>
        <dbReference type="ChEBI" id="CHEBI:15378"/>
        <dbReference type="ChEBI" id="CHEBI:57856"/>
        <dbReference type="ChEBI" id="CHEBI:59789"/>
        <dbReference type="ChEBI" id="CHEBI:74506"/>
        <dbReference type="ChEBI" id="CHEBI:82748"/>
        <dbReference type="EC" id="2.1.1.199"/>
    </reaction>
</comment>
<evidence type="ECO:0000256" key="1">
    <source>
        <dbReference type="ARBA" id="ARBA00010396"/>
    </source>
</evidence>
<keyword evidence="3 7" id="KW-0698">rRNA processing</keyword>
<dbReference type="PANTHER" id="PTHR11265">
    <property type="entry name" value="S-ADENOSYL-METHYLTRANSFERASE MRAW"/>
    <property type="match status" value="1"/>
</dbReference>
<dbReference type="InterPro" id="IPR002903">
    <property type="entry name" value="RsmH"/>
</dbReference>
<dbReference type="HAMAP" id="MF_01007">
    <property type="entry name" value="16SrRNA_methyltr_H"/>
    <property type="match status" value="1"/>
</dbReference>
<keyword evidence="2 7" id="KW-0963">Cytoplasm</keyword>
<dbReference type="RefSeq" id="WP_162451918.1">
    <property type="nucleotide sequence ID" value="NZ_WLZY01000007.1"/>
</dbReference>
<dbReference type="Pfam" id="PF01795">
    <property type="entry name" value="Methyltransf_5"/>
    <property type="match status" value="1"/>
</dbReference>
<keyword evidence="4 7" id="KW-0489">Methyltransferase</keyword>
<protein>
    <recommendedName>
        <fullName evidence="7">Ribosomal RNA small subunit methyltransferase H</fullName>
        <ecNumber evidence="7">2.1.1.199</ecNumber>
    </recommendedName>
    <alternativeName>
        <fullName evidence="7">16S rRNA m(4)C1402 methyltransferase</fullName>
    </alternativeName>
    <alternativeName>
        <fullName evidence="7">rRNA (cytosine-N(4)-)-methyltransferase RsmH</fullName>
    </alternativeName>
</protein>
<name>A0A7K3M7A6_9ACTN</name>
<evidence type="ECO:0000256" key="7">
    <source>
        <dbReference type="HAMAP-Rule" id="MF_01007"/>
    </source>
</evidence>
<dbReference type="FunFam" id="1.10.150.170:FF:000001">
    <property type="entry name" value="Ribosomal RNA small subunit methyltransferase H"/>
    <property type="match status" value="1"/>
</dbReference>
<feature type="binding site" evidence="7">
    <location>
        <position position="142"/>
    </location>
    <ligand>
        <name>S-adenosyl-L-methionine</name>
        <dbReference type="ChEBI" id="CHEBI:59789"/>
    </ligand>
</feature>
<dbReference type="GO" id="GO:0070475">
    <property type="term" value="P:rRNA base methylation"/>
    <property type="evidence" value="ECO:0007669"/>
    <property type="project" value="UniProtKB-UniRule"/>
</dbReference>
<dbReference type="PANTHER" id="PTHR11265:SF0">
    <property type="entry name" value="12S RRNA N4-METHYLCYTIDINE METHYLTRANSFERASE"/>
    <property type="match status" value="1"/>
</dbReference>
<comment type="similarity">
    <text evidence="1 7">Belongs to the methyltransferase superfamily. RsmH family.</text>
</comment>
<feature type="binding site" evidence="7">
    <location>
        <position position="114"/>
    </location>
    <ligand>
        <name>S-adenosyl-L-methionine</name>
        <dbReference type="ChEBI" id="CHEBI:59789"/>
    </ligand>
</feature>